<keyword evidence="1" id="KW-0732">Signal</keyword>
<accession>Q024H2</accession>
<gene>
    <name evidence="2" type="ordered locus">Acid_2615</name>
</gene>
<feature type="signal peptide" evidence="1">
    <location>
        <begin position="1"/>
        <end position="19"/>
    </location>
</feature>
<organism evidence="2">
    <name type="scientific">Solibacter usitatus (strain Ellin6076)</name>
    <dbReference type="NCBI Taxonomy" id="234267"/>
    <lineage>
        <taxon>Bacteria</taxon>
        <taxon>Pseudomonadati</taxon>
        <taxon>Acidobacteriota</taxon>
        <taxon>Terriglobia</taxon>
        <taxon>Bryobacterales</taxon>
        <taxon>Solibacteraceae</taxon>
        <taxon>Candidatus Solibacter</taxon>
    </lineage>
</organism>
<dbReference type="InParanoid" id="Q024H2"/>
<proteinExistence type="predicted"/>
<evidence type="ECO:0008006" key="3">
    <source>
        <dbReference type="Google" id="ProtNLM"/>
    </source>
</evidence>
<dbReference type="HOGENOM" id="CLU_849658_0_0_0"/>
<dbReference type="OrthoDB" id="9775455at2"/>
<dbReference type="eggNOG" id="COG4796">
    <property type="taxonomic scope" value="Bacteria"/>
</dbReference>
<name>Q024H2_SOLUE</name>
<reference evidence="2" key="1">
    <citation type="submission" date="2006-10" db="EMBL/GenBank/DDBJ databases">
        <title>Complete sequence of Solibacter usitatus Ellin6076.</title>
        <authorList>
            <consortium name="US DOE Joint Genome Institute"/>
            <person name="Copeland A."/>
            <person name="Lucas S."/>
            <person name="Lapidus A."/>
            <person name="Barry K."/>
            <person name="Detter J.C."/>
            <person name="Glavina del Rio T."/>
            <person name="Hammon N."/>
            <person name="Israni S."/>
            <person name="Dalin E."/>
            <person name="Tice H."/>
            <person name="Pitluck S."/>
            <person name="Thompson L.S."/>
            <person name="Brettin T."/>
            <person name="Bruce D."/>
            <person name="Han C."/>
            <person name="Tapia R."/>
            <person name="Gilna P."/>
            <person name="Schmutz J."/>
            <person name="Larimer F."/>
            <person name="Land M."/>
            <person name="Hauser L."/>
            <person name="Kyrpides N."/>
            <person name="Mikhailova N."/>
            <person name="Janssen P.H."/>
            <person name="Kuske C.R."/>
            <person name="Richardson P."/>
        </authorList>
    </citation>
    <scope>NUCLEOTIDE SEQUENCE</scope>
    <source>
        <strain evidence="2">Ellin6076</strain>
    </source>
</reference>
<evidence type="ECO:0000256" key="1">
    <source>
        <dbReference type="SAM" id="SignalP"/>
    </source>
</evidence>
<sequence length="327" mass="35942" precursor="true">MAVRLILPALFAAALSAQSIDRTFYFTHGESPQNLQEIVNIVRGVGIISQVTSQPAKDSVTVTGTAEQIALADWLCHQLSQPGDGQQPQEYRVPGSDLPVVHVYFLANVITPQDLQEVTNATRSITDIQRAFPYAHLQALALRGTADQIGAADWMVRELNQAGPGQNSQEFPLPLAAPRKEVAKVFYVKNTLTLQGIQEMVNMTRSIADIQRFFPYNARHAIVARGSAEQIALASWLVQLLDQSLMDRPTGQPVNEYRVTGDRNPIVSLVYLADNQPPQSVQEIVSTVRTATEMQRIFGSPFCHAVAMRGTADQVARAGELIKTLTR</sequence>
<dbReference type="EMBL" id="CP000473">
    <property type="protein sequence ID" value="ABJ83604.1"/>
    <property type="molecule type" value="Genomic_DNA"/>
</dbReference>
<dbReference type="AlphaFoldDB" id="Q024H2"/>
<dbReference type="KEGG" id="sus:Acid_2615"/>
<feature type="chain" id="PRO_5004163823" description="NolW domain protein" evidence="1">
    <location>
        <begin position="20"/>
        <end position="327"/>
    </location>
</feature>
<evidence type="ECO:0000313" key="2">
    <source>
        <dbReference type="EMBL" id="ABJ83604.1"/>
    </source>
</evidence>
<protein>
    <recommendedName>
        <fullName evidence="3">NolW domain protein</fullName>
    </recommendedName>
</protein>